<dbReference type="PIRSF" id="PIRSF001589">
    <property type="entry name" value="Asn_synthetase_glu-h"/>
    <property type="match status" value="1"/>
</dbReference>
<dbReference type="EC" id="6.3.5.4" evidence="2"/>
<evidence type="ECO:0000256" key="11">
    <source>
        <dbReference type="PIRSR" id="PIRSR001589-1"/>
    </source>
</evidence>
<proteinExistence type="predicted"/>
<keyword evidence="4 11" id="KW-0028">Amino-acid biosynthesis</keyword>
<dbReference type="FunFam" id="3.40.50.620:FF:000031">
    <property type="entry name" value="Asparagine synthase B"/>
    <property type="match status" value="1"/>
</dbReference>
<keyword evidence="6 10" id="KW-0067">ATP-binding</keyword>
<feature type="binding site" evidence="12">
    <location>
        <position position="284"/>
    </location>
    <ligand>
        <name>ATP</name>
        <dbReference type="ChEBI" id="CHEBI:30616"/>
    </ligand>
</feature>
<dbReference type="GO" id="GO:0005829">
    <property type="term" value="C:cytosol"/>
    <property type="evidence" value="ECO:0007669"/>
    <property type="project" value="TreeGrafter"/>
</dbReference>
<organism evidence="15">
    <name type="scientific">Entomoneis paludosa</name>
    <dbReference type="NCBI Taxonomy" id="265537"/>
    <lineage>
        <taxon>Eukaryota</taxon>
        <taxon>Sar</taxon>
        <taxon>Stramenopiles</taxon>
        <taxon>Ochrophyta</taxon>
        <taxon>Bacillariophyta</taxon>
        <taxon>Bacillariophyceae</taxon>
        <taxon>Bacillariophycidae</taxon>
        <taxon>Entomoneidaceae</taxon>
        <taxon>Entomoneis</taxon>
    </lineage>
</organism>
<dbReference type="NCBIfam" id="NF006949">
    <property type="entry name" value="PRK09431.1"/>
    <property type="match status" value="1"/>
</dbReference>
<name>A0A7S2YB47_9STRA</name>
<dbReference type="SUPFAM" id="SSF56235">
    <property type="entry name" value="N-terminal nucleophile aminohydrolases (Ntn hydrolases)"/>
    <property type="match status" value="1"/>
</dbReference>
<keyword evidence="3" id="KW-0436">Ligase</keyword>
<dbReference type="InterPro" id="IPR001962">
    <property type="entry name" value="Asn_synthase"/>
</dbReference>
<dbReference type="SUPFAM" id="SSF52402">
    <property type="entry name" value="Adenine nucleotide alpha hydrolases-like"/>
    <property type="match status" value="1"/>
</dbReference>
<evidence type="ECO:0000256" key="12">
    <source>
        <dbReference type="PIRSR" id="PIRSR001589-2"/>
    </source>
</evidence>
<feature type="site" description="Important for beta-aspartyl-AMP intermediate formation" evidence="13">
    <location>
        <position position="360"/>
    </location>
</feature>
<dbReference type="Gene3D" id="3.40.50.620">
    <property type="entry name" value="HUPs"/>
    <property type="match status" value="1"/>
</dbReference>
<evidence type="ECO:0000256" key="6">
    <source>
        <dbReference type="ARBA" id="ARBA00022840"/>
    </source>
</evidence>
<evidence type="ECO:0000259" key="14">
    <source>
        <dbReference type="PROSITE" id="PS51278"/>
    </source>
</evidence>
<evidence type="ECO:0000313" key="15">
    <source>
        <dbReference type="EMBL" id="CAD9964305.1"/>
    </source>
</evidence>
<dbReference type="GO" id="GO:0004066">
    <property type="term" value="F:asparagine synthase (glutamine-hydrolyzing) activity"/>
    <property type="evidence" value="ECO:0007669"/>
    <property type="project" value="UniProtKB-EC"/>
</dbReference>
<dbReference type="PANTHER" id="PTHR11772">
    <property type="entry name" value="ASPARAGINE SYNTHETASE"/>
    <property type="match status" value="1"/>
</dbReference>
<dbReference type="InterPro" id="IPR050795">
    <property type="entry name" value="Asn_Synthetase"/>
</dbReference>
<evidence type="ECO:0000256" key="5">
    <source>
        <dbReference type="ARBA" id="ARBA00022741"/>
    </source>
</evidence>
<evidence type="ECO:0000256" key="10">
    <source>
        <dbReference type="PIRNR" id="PIRNR001589"/>
    </source>
</evidence>
<evidence type="ECO:0000256" key="1">
    <source>
        <dbReference type="ARBA" id="ARBA00005187"/>
    </source>
</evidence>
<dbReference type="PROSITE" id="PS51278">
    <property type="entry name" value="GATASE_TYPE_2"/>
    <property type="match status" value="1"/>
</dbReference>
<evidence type="ECO:0000256" key="4">
    <source>
        <dbReference type="ARBA" id="ARBA00022605"/>
    </source>
</evidence>
<evidence type="ECO:0000256" key="8">
    <source>
        <dbReference type="ARBA" id="ARBA00022962"/>
    </source>
</evidence>
<dbReference type="Pfam" id="PF00733">
    <property type="entry name" value="Asn_synthase"/>
    <property type="match status" value="2"/>
</dbReference>
<evidence type="ECO:0000256" key="3">
    <source>
        <dbReference type="ARBA" id="ARBA00022598"/>
    </source>
</evidence>
<protein>
    <recommendedName>
        <fullName evidence="2">asparagine synthase (glutamine-hydrolyzing)</fullName>
        <ecNumber evidence="2">6.3.5.4</ecNumber>
    </recommendedName>
</protein>
<evidence type="ECO:0000256" key="9">
    <source>
        <dbReference type="ARBA" id="ARBA00048741"/>
    </source>
</evidence>
<dbReference type="CDD" id="cd00712">
    <property type="entry name" value="AsnB"/>
    <property type="match status" value="1"/>
</dbReference>
<dbReference type="Gene3D" id="3.60.20.10">
    <property type="entry name" value="Glutamine Phosphoribosylpyrophosphate, subunit 1, domain 1"/>
    <property type="match status" value="1"/>
</dbReference>
<feature type="binding site" evidence="12">
    <location>
        <position position="251"/>
    </location>
    <ligand>
        <name>ATP</name>
        <dbReference type="ChEBI" id="CHEBI:30616"/>
    </ligand>
</feature>
<dbReference type="PANTHER" id="PTHR11772:SF2">
    <property type="entry name" value="ASPARAGINE SYNTHETASE [GLUTAMINE-HYDROLYZING]"/>
    <property type="match status" value="1"/>
</dbReference>
<evidence type="ECO:0000256" key="13">
    <source>
        <dbReference type="PIRSR" id="PIRSR001589-3"/>
    </source>
</evidence>
<evidence type="ECO:0000256" key="7">
    <source>
        <dbReference type="ARBA" id="ARBA00022888"/>
    </source>
</evidence>
<comment type="catalytic activity">
    <reaction evidence="9">
        <text>L-aspartate + L-glutamine + ATP + H2O = L-asparagine + L-glutamate + AMP + diphosphate + H(+)</text>
        <dbReference type="Rhea" id="RHEA:12228"/>
        <dbReference type="ChEBI" id="CHEBI:15377"/>
        <dbReference type="ChEBI" id="CHEBI:15378"/>
        <dbReference type="ChEBI" id="CHEBI:29985"/>
        <dbReference type="ChEBI" id="CHEBI:29991"/>
        <dbReference type="ChEBI" id="CHEBI:30616"/>
        <dbReference type="ChEBI" id="CHEBI:33019"/>
        <dbReference type="ChEBI" id="CHEBI:58048"/>
        <dbReference type="ChEBI" id="CHEBI:58359"/>
        <dbReference type="ChEBI" id="CHEBI:456215"/>
        <dbReference type="EC" id="6.3.5.4"/>
    </reaction>
</comment>
<feature type="domain" description="Glutamine amidotransferase type-2" evidence="14">
    <location>
        <begin position="2"/>
        <end position="197"/>
    </location>
</feature>
<dbReference type="InterPro" id="IPR033738">
    <property type="entry name" value="AsnB_N"/>
</dbReference>
<feature type="binding site" evidence="12">
    <location>
        <position position="108"/>
    </location>
    <ligand>
        <name>L-glutamine</name>
        <dbReference type="ChEBI" id="CHEBI:58359"/>
    </ligand>
</feature>
<feature type="binding site" evidence="12">
    <location>
        <begin position="358"/>
        <end position="359"/>
    </location>
    <ligand>
        <name>ATP</name>
        <dbReference type="ChEBI" id="CHEBI:30616"/>
    </ligand>
</feature>
<dbReference type="CDD" id="cd01991">
    <property type="entry name" value="Asn_synthase_B_C"/>
    <property type="match status" value="1"/>
</dbReference>
<dbReference type="Pfam" id="PF13537">
    <property type="entry name" value="GATase_7"/>
    <property type="match status" value="1"/>
</dbReference>
<keyword evidence="8 11" id="KW-0315">Glutamine amidotransferase</keyword>
<keyword evidence="7 11" id="KW-0061">Asparagine biosynthesis</keyword>
<dbReference type="GO" id="GO:0006529">
    <property type="term" value="P:asparagine biosynthetic process"/>
    <property type="evidence" value="ECO:0007669"/>
    <property type="project" value="UniProtKB-KW"/>
</dbReference>
<evidence type="ECO:0000256" key="2">
    <source>
        <dbReference type="ARBA" id="ARBA00012737"/>
    </source>
</evidence>
<comment type="pathway">
    <text evidence="1">Amino-acid biosynthesis; L-asparagine biosynthesis; L-asparagine from L-aspartate (L-Gln route): step 1/1.</text>
</comment>
<keyword evidence="5 10" id="KW-0547">Nucleotide-binding</keyword>
<dbReference type="InterPro" id="IPR014729">
    <property type="entry name" value="Rossmann-like_a/b/a_fold"/>
</dbReference>
<gene>
    <name evidence="15" type="ORF">APAL1065_LOCUS11332</name>
</gene>
<dbReference type="InterPro" id="IPR006426">
    <property type="entry name" value="Asn_synth_AEB"/>
</dbReference>
<feature type="active site" description="For GATase activity" evidence="11">
    <location>
        <position position="2"/>
    </location>
</feature>
<dbReference type="InterPro" id="IPR029055">
    <property type="entry name" value="Ntn_hydrolases_N"/>
</dbReference>
<accession>A0A7S2YB47</accession>
<reference evidence="15" key="1">
    <citation type="submission" date="2021-01" db="EMBL/GenBank/DDBJ databases">
        <authorList>
            <person name="Corre E."/>
            <person name="Pelletier E."/>
            <person name="Niang G."/>
            <person name="Scheremetjew M."/>
            <person name="Finn R."/>
            <person name="Kale V."/>
            <person name="Holt S."/>
            <person name="Cochrane G."/>
            <person name="Meng A."/>
            <person name="Brown T."/>
            <person name="Cohen L."/>
        </authorList>
    </citation>
    <scope>NUCLEOTIDE SEQUENCE</scope>
    <source>
        <strain evidence="15">CCMP125</strain>
    </source>
</reference>
<sequence length="597" mass="66746">MCGIFAIFASSLPEVDLRRELIACSAKLRHRGPDWSGYKVIEADPSMGIPNTHGIGHERLAIIDPESGSQPLVSPDSSVILAANGEIYNYKDLYSTLTVDYKPKTGSDCEVILPLYEQFGATIDLPRQLRGMFSFILYDRRNDSFVVARDHIGITPLYIGWGNDGSIYVSSEMKSMIGECTKFQQFPPGHLYCSKGPHAGKFQRWFTPSWAPEMLPGIQMPTQPYDAERLRNAFEKAVIRRMMSDVPWGVLLSGGLDSSLVAAICARHIGRRTTAFPKLHSFTIGLANSPDLLAAKKVADHLGTIHHAYTYTIEEGADAIRDVIRSVETYDVTTIRASTPMYLMSRKIKAMGIKMVLSGEGADEVFGGYLYFHKAPNAQELFDETVDKISRLHMYDCLRCNKAMSAWGVEPRVPFLDADFMDVAMELDPQEKMIIKGPDVSKADTKIEKWAMRKAFDTPDDPYLPHEVLWRQKEQFSDGVGYGWVDHLKDVAENEISDQMFAQAANRFPHNTPTTKEGYRYRMIFEELFPGEAAEKTVPGGKTIACSTERAMNWDKSFATRADPSGRAAGVHDSAYDATFEADTKIVEEPPTKKPKA</sequence>
<dbReference type="EMBL" id="HBHT01016996">
    <property type="protein sequence ID" value="CAD9964305.1"/>
    <property type="molecule type" value="Transcribed_RNA"/>
</dbReference>
<dbReference type="AlphaFoldDB" id="A0A7S2YB47"/>
<dbReference type="NCBIfam" id="TIGR01536">
    <property type="entry name" value="asn_synth_AEB"/>
    <property type="match status" value="1"/>
</dbReference>
<dbReference type="InterPro" id="IPR017932">
    <property type="entry name" value="GATase_2_dom"/>
</dbReference>
<dbReference type="GO" id="GO:0005524">
    <property type="term" value="F:ATP binding"/>
    <property type="evidence" value="ECO:0007669"/>
    <property type="project" value="UniProtKB-KW"/>
</dbReference>